<keyword evidence="8" id="KW-1185">Reference proteome</keyword>
<keyword evidence="2" id="KW-0274">FAD</keyword>
<dbReference type="SUPFAM" id="SSF56645">
    <property type="entry name" value="Acyl-CoA dehydrogenase NM domain-like"/>
    <property type="match status" value="1"/>
</dbReference>
<dbReference type="Pfam" id="PF11794">
    <property type="entry name" value="HpaB_N"/>
    <property type="match status" value="1"/>
</dbReference>
<dbReference type="InterPro" id="IPR024719">
    <property type="entry name" value="HpaB/PvcC/4-BUDH_C"/>
</dbReference>
<protein>
    <submittedName>
        <fullName evidence="7">4-hydroxybutyryl-CoA dehydratase</fullName>
    </submittedName>
    <submittedName>
        <fullName evidence="6">Aromatic ring hydroxylase</fullName>
    </submittedName>
</protein>
<dbReference type="InterPro" id="IPR046373">
    <property type="entry name" value="Acyl-CoA_Oxase/DH_mid-dom_sf"/>
</dbReference>
<dbReference type="EMBL" id="CP045484">
    <property type="protein sequence ID" value="QGR18302.1"/>
    <property type="molecule type" value="Genomic_DNA"/>
</dbReference>
<dbReference type="Pfam" id="PF03241">
    <property type="entry name" value="HpaB"/>
    <property type="match status" value="1"/>
</dbReference>
<feature type="domain" description="HpaB/PvcC/4-BUDH C-terminal" evidence="4">
    <location>
        <begin position="268"/>
        <end position="463"/>
    </location>
</feature>
<reference evidence="7 8" key="1">
    <citation type="submission" date="2019-10" db="EMBL/GenBank/DDBJ databases">
        <title>Genome Sequences from Six Type Strain Members of the Archaeal Family Sulfolobaceae: Acidianus ambivalens, Acidianus infernus, Metallosphaera prunae, Stygiolobus azoricus, Sulfolobus metallicus, and Sulfurisphaera ohwakuensis.</title>
        <authorList>
            <person name="Counts J.A."/>
            <person name="Kelly R.M."/>
        </authorList>
    </citation>
    <scope>NUCLEOTIDE SEQUENCE [LARGE SCALE GENOMIC DNA]</scope>
    <source>
        <strain evidence="7 8">TA-1</strain>
    </source>
</reference>
<evidence type="ECO:0000259" key="5">
    <source>
        <dbReference type="Pfam" id="PF11794"/>
    </source>
</evidence>
<keyword evidence="1" id="KW-0285">Flavoprotein</keyword>
<dbReference type="RefSeq" id="WP_156015794.1">
    <property type="nucleotide sequence ID" value="NZ_CP045484.1"/>
</dbReference>
<dbReference type="Proteomes" id="UP000427373">
    <property type="component" value="Chromosome"/>
</dbReference>
<dbReference type="InterPro" id="IPR036250">
    <property type="entry name" value="AcylCo_DH-like_C"/>
</dbReference>
<dbReference type="Gene3D" id="2.40.110.10">
    <property type="entry name" value="Butyryl-CoA Dehydrogenase, subunit A, domain 2"/>
    <property type="match status" value="1"/>
</dbReference>
<dbReference type="PANTHER" id="PTHR36117:SF3">
    <property type="entry name" value="4-HYDROXYPHENYLACETATE 3-MONOOXYGENASE-RELATED"/>
    <property type="match status" value="1"/>
</dbReference>
<feature type="domain" description="HpaB/PvcC/4-BUDH N-terminal" evidence="5">
    <location>
        <begin position="4"/>
        <end position="261"/>
    </location>
</feature>
<dbReference type="Proteomes" id="UP000582213">
    <property type="component" value="Unassembled WGS sequence"/>
</dbReference>
<proteinExistence type="predicted"/>
<dbReference type="Gene3D" id="1.10.3140.10">
    <property type="entry name" value="4-hydroxybutyryl-coa dehydratase, domain 1"/>
    <property type="match status" value="1"/>
</dbReference>
<organism evidence="7 8">
    <name type="scientific">Sulfurisphaera ohwakuensis</name>
    <dbReference type="NCBI Taxonomy" id="69656"/>
    <lineage>
        <taxon>Archaea</taxon>
        <taxon>Thermoproteota</taxon>
        <taxon>Thermoprotei</taxon>
        <taxon>Sulfolobales</taxon>
        <taxon>Sulfolobaceae</taxon>
        <taxon>Sulfurisphaera</taxon>
    </lineage>
</organism>
<accession>A0A650CKL7</accession>
<name>A0A650CKL7_SULOH</name>
<keyword evidence="3" id="KW-0560">Oxidoreductase</keyword>
<dbReference type="OrthoDB" id="32865at2157"/>
<dbReference type="InterPro" id="IPR009100">
    <property type="entry name" value="AcylCoA_DH/oxidase_NM_dom_sf"/>
</dbReference>
<evidence type="ECO:0000313" key="7">
    <source>
        <dbReference type="EMBL" id="QGR18302.1"/>
    </source>
</evidence>
<evidence type="ECO:0000313" key="6">
    <source>
        <dbReference type="EMBL" id="MBB5253715.1"/>
    </source>
</evidence>
<gene>
    <name evidence="7" type="ORF">D1869_14735</name>
    <name evidence="6" type="ORF">HNQ62_001485</name>
</gene>
<dbReference type="PANTHER" id="PTHR36117">
    <property type="entry name" value="4-HYDROXYPHENYLACETATE 3-MONOOXYGENASE-RELATED"/>
    <property type="match status" value="1"/>
</dbReference>
<dbReference type="InterPro" id="IPR024674">
    <property type="entry name" value="HpaB/PvcC/4-BUDH_N"/>
</dbReference>
<dbReference type="InterPro" id="IPR004925">
    <property type="entry name" value="HpaB/PvcC/4-BUDH"/>
</dbReference>
<evidence type="ECO:0000256" key="2">
    <source>
        <dbReference type="ARBA" id="ARBA00022827"/>
    </source>
</evidence>
<evidence type="ECO:0000313" key="9">
    <source>
        <dbReference type="Proteomes" id="UP000582213"/>
    </source>
</evidence>
<evidence type="ECO:0000256" key="1">
    <source>
        <dbReference type="ARBA" id="ARBA00022630"/>
    </source>
</evidence>
<evidence type="ECO:0000259" key="4">
    <source>
        <dbReference type="Pfam" id="PF03241"/>
    </source>
</evidence>
<dbReference type="SUPFAM" id="SSF47203">
    <property type="entry name" value="Acyl-CoA dehydrogenase C-terminal domain-like"/>
    <property type="match status" value="1"/>
</dbReference>
<dbReference type="Gene3D" id="1.20.140.10">
    <property type="entry name" value="Butyryl-CoA Dehydrogenase, subunit A, domain 3"/>
    <property type="match status" value="1"/>
</dbReference>
<evidence type="ECO:0000313" key="8">
    <source>
        <dbReference type="Proteomes" id="UP000427373"/>
    </source>
</evidence>
<reference evidence="6 9" key="2">
    <citation type="submission" date="2020-08" db="EMBL/GenBank/DDBJ databases">
        <title>Genomic Encyclopedia of Type Strains, Phase IV (KMG-IV): sequencing the most valuable type-strain genomes for metagenomic binning, comparative biology and taxonomic classification.</title>
        <authorList>
            <person name="Goeker M."/>
        </authorList>
    </citation>
    <scope>NUCLEOTIDE SEQUENCE [LARGE SCALE GENOMIC DNA]</scope>
    <source>
        <strain evidence="6 9">DSM 12421</strain>
    </source>
</reference>
<dbReference type="PIRSF" id="PIRSF000331">
    <property type="entry name" value="HpaA_HpaB"/>
    <property type="match status" value="1"/>
</dbReference>
<dbReference type="EMBL" id="JACHFY010000006">
    <property type="protein sequence ID" value="MBB5253715.1"/>
    <property type="molecule type" value="Genomic_DNA"/>
</dbReference>
<evidence type="ECO:0000256" key="3">
    <source>
        <dbReference type="ARBA" id="ARBA00023002"/>
    </source>
</evidence>
<sequence length="465" mass="52681">MRSKEDYLKSLSDGRRVMYRGKYVSNIVEHPVLKISALHASKLFEYPERLYDDSKYGKISKYFKVPKTSQDLLDRHKLVYNTTIFCNGIFNISQAIGSDALFSLMITTKKLDKKYGKDYHSRVMKYYDYVVKNDLTLATAQTDVKGDRSKRPSKQPDPDLYVRVVDVRSDGIVVRGAKAHTTQAAVADEIIVIPTRAMGEEDKDYAIAFAVPANTPGLKMIVRPIDEIEGNSSSVLSVKDYELETLTIFDNVFVPWDRVFLFKEYEYAGTLARLFATYHRFTAISYRAAMANLYLGSAILSAEANGISNEKHVRDDIIDMILYKEILRMSAIASSVYPEIDEEIAIPNYIFTNIGKLYTNTHFHEVVKDLIDIAGGIISTLPSEEDLKSDEGEVINKYLRGAIDGKERIEILKFVKEIAGSSSLVGYWLTTMIHAEGSIEASKIELFRNYDFNESKELVKKIISS</sequence>
<dbReference type="GO" id="GO:0016627">
    <property type="term" value="F:oxidoreductase activity, acting on the CH-CH group of donors"/>
    <property type="evidence" value="ECO:0007669"/>
    <property type="project" value="InterPro"/>
</dbReference>
<dbReference type="KEGG" id="soh:D1869_14735"/>
<dbReference type="GeneID" id="42802528"/>
<dbReference type="AlphaFoldDB" id="A0A650CKL7"/>